<evidence type="ECO:0000256" key="9">
    <source>
        <dbReference type="ARBA" id="ARBA00023136"/>
    </source>
</evidence>
<sequence length="343" mass="38279">MGASPGTLIADPSAKQSALNLTLISPDACEFINNASLDDVAAACEQWPLIWLDCVGLADIALIEEIGNIFSLHTLALEDVVNAGQRPKAEFFDDHAFFVLSMIDDAKSARYEQISFFFGENFVVTFQEREGDPFEPVRQRIRISNPSRLRHRKADYLAYALIDAVVDSYFPIVDATGDKVDAIENELLNAQPQPRPKEHIGELHGLRRATNLLKRTLWPLRDALTTLIRSDAAFISAETKVYLNDTLDHAIRLTETVESQRETMIGLIEMQLSLSQARTNEIIGVLTIVSAIFIPLTFLAGIWGMNFDHMPELKSAYGYPAALGFMALVAVALVVIFKRRKWL</sequence>
<evidence type="ECO:0000256" key="3">
    <source>
        <dbReference type="ARBA" id="ARBA00022448"/>
    </source>
</evidence>
<keyword evidence="3 12" id="KW-0813">Transport</keyword>
<feature type="transmembrane region" description="Helical" evidence="12">
    <location>
        <begin position="317"/>
        <end position="337"/>
    </location>
</feature>
<evidence type="ECO:0000256" key="5">
    <source>
        <dbReference type="ARBA" id="ARBA00022692"/>
    </source>
</evidence>
<evidence type="ECO:0000313" key="13">
    <source>
        <dbReference type="EMBL" id="MBB6354114.1"/>
    </source>
</evidence>
<gene>
    <name evidence="12" type="primary">corA</name>
    <name evidence="13" type="ORF">GGR00_001888</name>
</gene>
<evidence type="ECO:0000256" key="4">
    <source>
        <dbReference type="ARBA" id="ARBA00022475"/>
    </source>
</evidence>
<dbReference type="EMBL" id="JACHOU010000003">
    <property type="protein sequence ID" value="MBB6354114.1"/>
    <property type="molecule type" value="Genomic_DNA"/>
</dbReference>
<comment type="similarity">
    <text evidence="2 12">Belongs to the CorA metal ion transporter (MIT) (TC 1.A.35) family.</text>
</comment>
<dbReference type="FunFam" id="1.20.58.340:FF:000004">
    <property type="entry name" value="Magnesium transport protein CorA"/>
    <property type="match status" value="1"/>
</dbReference>
<protein>
    <recommendedName>
        <fullName evidence="12">Magnesium transport protein CorA</fullName>
    </recommendedName>
</protein>
<accession>A0A7X0F6Q9</accession>
<keyword evidence="8 12" id="KW-0406">Ion transport</keyword>
<dbReference type="Pfam" id="PF01544">
    <property type="entry name" value="CorA"/>
    <property type="match status" value="1"/>
</dbReference>
<organism evidence="13 14">
    <name type="scientific">Aminobacter aganoensis</name>
    <dbReference type="NCBI Taxonomy" id="83264"/>
    <lineage>
        <taxon>Bacteria</taxon>
        <taxon>Pseudomonadati</taxon>
        <taxon>Pseudomonadota</taxon>
        <taxon>Alphaproteobacteria</taxon>
        <taxon>Hyphomicrobiales</taxon>
        <taxon>Phyllobacteriaceae</taxon>
        <taxon>Aminobacter</taxon>
    </lineage>
</organism>
<dbReference type="InterPro" id="IPR045861">
    <property type="entry name" value="CorA_cytoplasmic_dom"/>
</dbReference>
<dbReference type="SUPFAM" id="SSF144083">
    <property type="entry name" value="Magnesium transport protein CorA, transmembrane region"/>
    <property type="match status" value="1"/>
</dbReference>
<dbReference type="PANTHER" id="PTHR46494">
    <property type="entry name" value="CORA FAMILY METAL ION TRANSPORTER (EUROFUNG)"/>
    <property type="match status" value="1"/>
</dbReference>
<dbReference type="Gene3D" id="1.20.58.340">
    <property type="entry name" value="Magnesium transport protein CorA, transmembrane region"/>
    <property type="match status" value="2"/>
</dbReference>
<keyword evidence="6 12" id="KW-0460">Magnesium</keyword>
<dbReference type="CDD" id="cd12828">
    <property type="entry name" value="TmCorA-like_1"/>
    <property type="match status" value="1"/>
</dbReference>
<dbReference type="GO" id="GO:0015087">
    <property type="term" value="F:cobalt ion transmembrane transporter activity"/>
    <property type="evidence" value="ECO:0007669"/>
    <property type="project" value="UniProtKB-UniRule"/>
</dbReference>
<name>A0A7X0F6Q9_9HYPH</name>
<dbReference type="InterPro" id="IPR002523">
    <property type="entry name" value="MgTranspt_CorA/ZnTranspt_ZntB"/>
</dbReference>
<comment type="function">
    <text evidence="11">Mediates influx of magnesium ions. Alternates between open and closed states. Activated by low cytoplasmic Mg(2+) levels. Inactive when cytoplasmic Mg(2+) levels are high.</text>
</comment>
<evidence type="ECO:0000256" key="2">
    <source>
        <dbReference type="ARBA" id="ARBA00009765"/>
    </source>
</evidence>
<comment type="caution">
    <text evidence="13">The sequence shown here is derived from an EMBL/GenBank/DDBJ whole genome shotgun (WGS) entry which is preliminary data.</text>
</comment>
<keyword evidence="9 12" id="KW-0472">Membrane</keyword>
<dbReference type="InterPro" id="IPR045863">
    <property type="entry name" value="CorA_TM1_TM2"/>
</dbReference>
<evidence type="ECO:0000256" key="10">
    <source>
        <dbReference type="ARBA" id="ARBA00034269"/>
    </source>
</evidence>
<reference evidence="13 14" key="1">
    <citation type="submission" date="2020-08" db="EMBL/GenBank/DDBJ databases">
        <title>Genomic Encyclopedia of Type Strains, Phase IV (KMG-IV): sequencing the most valuable type-strain genomes for metagenomic binning, comparative biology and taxonomic classification.</title>
        <authorList>
            <person name="Goeker M."/>
        </authorList>
    </citation>
    <scope>NUCLEOTIDE SEQUENCE [LARGE SCALE GENOMIC DNA]</scope>
    <source>
        <strain evidence="13 14">DSM 7051</strain>
    </source>
</reference>
<evidence type="ECO:0000256" key="6">
    <source>
        <dbReference type="ARBA" id="ARBA00022842"/>
    </source>
</evidence>
<dbReference type="NCBIfam" id="TIGR00383">
    <property type="entry name" value="corA"/>
    <property type="match status" value="1"/>
</dbReference>
<keyword evidence="4 12" id="KW-1003">Cell membrane</keyword>
<comment type="subcellular location">
    <subcellularLocation>
        <location evidence="1">Cell membrane</location>
        <topology evidence="1">Multi-pass membrane protein</topology>
    </subcellularLocation>
    <subcellularLocation>
        <location evidence="12">Membrane</location>
        <topology evidence="12">Multi-pass membrane protein</topology>
    </subcellularLocation>
</comment>
<evidence type="ECO:0000256" key="8">
    <source>
        <dbReference type="ARBA" id="ARBA00023065"/>
    </source>
</evidence>
<keyword evidence="7 12" id="KW-1133">Transmembrane helix</keyword>
<dbReference type="GO" id="GO:0005886">
    <property type="term" value="C:plasma membrane"/>
    <property type="evidence" value="ECO:0007669"/>
    <property type="project" value="UniProtKB-SubCell"/>
</dbReference>
<feature type="transmembrane region" description="Helical" evidence="12">
    <location>
        <begin position="282"/>
        <end position="305"/>
    </location>
</feature>
<evidence type="ECO:0000256" key="1">
    <source>
        <dbReference type="ARBA" id="ARBA00004651"/>
    </source>
</evidence>
<dbReference type="InterPro" id="IPR004488">
    <property type="entry name" value="Mg/Co-transport_prot_CorA"/>
</dbReference>
<proteinExistence type="inferred from homology"/>
<dbReference type="Proteomes" id="UP000536262">
    <property type="component" value="Unassembled WGS sequence"/>
</dbReference>
<dbReference type="PANTHER" id="PTHR46494:SF1">
    <property type="entry name" value="CORA FAMILY METAL ION TRANSPORTER (EUROFUNG)"/>
    <property type="match status" value="1"/>
</dbReference>
<evidence type="ECO:0000313" key="14">
    <source>
        <dbReference type="Proteomes" id="UP000536262"/>
    </source>
</evidence>
<dbReference type="AlphaFoldDB" id="A0A7X0F6Q9"/>
<dbReference type="GO" id="GO:0000287">
    <property type="term" value="F:magnesium ion binding"/>
    <property type="evidence" value="ECO:0007669"/>
    <property type="project" value="TreeGrafter"/>
</dbReference>
<dbReference type="GO" id="GO:0015095">
    <property type="term" value="F:magnesium ion transmembrane transporter activity"/>
    <property type="evidence" value="ECO:0007669"/>
    <property type="project" value="UniProtKB-UniRule"/>
</dbReference>
<keyword evidence="5 12" id="KW-0812">Transmembrane</keyword>
<dbReference type="Gene3D" id="3.30.460.20">
    <property type="entry name" value="CorA soluble domain-like"/>
    <property type="match status" value="1"/>
</dbReference>
<keyword evidence="14" id="KW-1185">Reference proteome</keyword>
<dbReference type="GO" id="GO:0050897">
    <property type="term" value="F:cobalt ion binding"/>
    <property type="evidence" value="ECO:0007669"/>
    <property type="project" value="TreeGrafter"/>
</dbReference>
<evidence type="ECO:0000256" key="12">
    <source>
        <dbReference type="RuleBase" id="RU362010"/>
    </source>
</evidence>
<comment type="catalytic activity">
    <reaction evidence="10">
        <text>Mg(2+)(in) = Mg(2+)(out)</text>
        <dbReference type="Rhea" id="RHEA:29827"/>
        <dbReference type="ChEBI" id="CHEBI:18420"/>
    </reaction>
</comment>
<evidence type="ECO:0000256" key="11">
    <source>
        <dbReference type="ARBA" id="ARBA00045497"/>
    </source>
</evidence>
<dbReference type="SUPFAM" id="SSF143865">
    <property type="entry name" value="CorA soluble domain-like"/>
    <property type="match status" value="1"/>
</dbReference>
<evidence type="ECO:0000256" key="7">
    <source>
        <dbReference type="ARBA" id="ARBA00022989"/>
    </source>
</evidence>